<evidence type="ECO:0000313" key="4">
    <source>
        <dbReference type="Proteomes" id="UP001472866"/>
    </source>
</evidence>
<feature type="transmembrane region" description="Helical" evidence="1">
    <location>
        <begin position="99"/>
        <end position="119"/>
    </location>
</feature>
<dbReference type="PANTHER" id="PTHR21377">
    <property type="entry name" value="PROTEIN FAM210B, MITOCHONDRIAL"/>
    <property type="match status" value="1"/>
</dbReference>
<keyword evidence="1" id="KW-0812">Transmembrane</keyword>
<accession>A0AAX4P6I7</accession>
<keyword evidence="4" id="KW-1185">Reference proteome</keyword>
<evidence type="ECO:0000256" key="1">
    <source>
        <dbReference type="SAM" id="Phobius"/>
    </source>
</evidence>
<dbReference type="Proteomes" id="UP001472866">
    <property type="component" value="Chromosome 04"/>
</dbReference>
<reference evidence="3 4" key="1">
    <citation type="submission" date="2024-03" db="EMBL/GenBank/DDBJ databases">
        <title>Complete genome sequence of the green alga Chloropicon roscoffensis RCC1871.</title>
        <authorList>
            <person name="Lemieux C."/>
            <person name="Pombert J.-F."/>
            <person name="Otis C."/>
            <person name="Turmel M."/>
        </authorList>
    </citation>
    <scope>NUCLEOTIDE SEQUENCE [LARGE SCALE GENOMIC DNA]</scope>
    <source>
        <strain evidence="3 4">RCC1871</strain>
    </source>
</reference>
<feature type="domain" description="DUF1279" evidence="2">
    <location>
        <begin position="88"/>
        <end position="170"/>
    </location>
</feature>
<sequence length="193" mass="20880">MVARRTCEVVSVSARPSLPALAAGRRACVLRQAKFRTEASRRWRRDAESWVVSAKQKDEETVEKMGLEYGLFKTLTDKSKSDGSKKASAKGLLAKYGPAYLLTSISFAIVSFALCYFLVSIGIDISALLGKIGLHPSSTSEKVGRFAIAYAAHKAASPIRFPPTVALTPVVAELMGRKGGQEEEGQVEDQANE</sequence>
<protein>
    <submittedName>
        <fullName evidence="3">DUF1279 domain-containing protein</fullName>
    </submittedName>
</protein>
<evidence type="ECO:0000259" key="2">
    <source>
        <dbReference type="Pfam" id="PF06916"/>
    </source>
</evidence>
<name>A0AAX4P6I7_9CHLO</name>
<organism evidence="3 4">
    <name type="scientific">Chloropicon roscoffensis</name>
    <dbReference type="NCBI Taxonomy" id="1461544"/>
    <lineage>
        <taxon>Eukaryota</taxon>
        <taxon>Viridiplantae</taxon>
        <taxon>Chlorophyta</taxon>
        <taxon>Chloropicophyceae</taxon>
        <taxon>Chloropicales</taxon>
        <taxon>Chloropicaceae</taxon>
        <taxon>Chloropicon</taxon>
    </lineage>
</organism>
<dbReference type="Pfam" id="PF06916">
    <property type="entry name" value="FAM210A-B_dom"/>
    <property type="match status" value="1"/>
</dbReference>
<dbReference type="AlphaFoldDB" id="A0AAX4P6I7"/>
<keyword evidence="1" id="KW-0472">Membrane</keyword>
<evidence type="ECO:0000313" key="3">
    <source>
        <dbReference type="EMBL" id="WZN61626.1"/>
    </source>
</evidence>
<dbReference type="GO" id="GO:0005739">
    <property type="term" value="C:mitochondrion"/>
    <property type="evidence" value="ECO:0007669"/>
    <property type="project" value="TreeGrafter"/>
</dbReference>
<dbReference type="InterPro" id="IPR045866">
    <property type="entry name" value="FAM210A/B-like"/>
</dbReference>
<dbReference type="InterPro" id="IPR009688">
    <property type="entry name" value="FAM210A/B-like_dom"/>
</dbReference>
<proteinExistence type="predicted"/>
<dbReference type="EMBL" id="CP151504">
    <property type="protein sequence ID" value="WZN61626.1"/>
    <property type="molecule type" value="Genomic_DNA"/>
</dbReference>
<dbReference type="PANTHER" id="PTHR21377:SF20">
    <property type="entry name" value="OS04G0416000 PROTEIN"/>
    <property type="match status" value="1"/>
</dbReference>
<keyword evidence="1" id="KW-1133">Transmembrane helix</keyword>
<gene>
    <name evidence="3" type="ORF">HKI87_04g31610</name>
</gene>